<organism evidence="1 2">
    <name type="scientific">Hymenochirus boettgeri</name>
    <name type="common">Congo dwarf clawed frog</name>
    <dbReference type="NCBI Taxonomy" id="247094"/>
    <lineage>
        <taxon>Eukaryota</taxon>
        <taxon>Metazoa</taxon>
        <taxon>Chordata</taxon>
        <taxon>Craniata</taxon>
        <taxon>Vertebrata</taxon>
        <taxon>Euteleostomi</taxon>
        <taxon>Amphibia</taxon>
        <taxon>Batrachia</taxon>
        <taxon>Anura</taxon>
        <taxon>Pipoidea</taxon>
        <taxon>Pipidae</taxon>
        <taxon>Pipinae</taxon>
        <taxon>Hymenochirus</taxon>
    </lineage>
</organism>
<sequence>MKILVFKIGKNNLYLVYFCYTIKISQFPFRSFPTKLKSCFLYYVVSFFLIFFKKKTSKEHLGRDLVYFIHLYKILCPAPL</sequence>
<name>A0A8T2JEE4_9PIPI</name>
<gene>
    <name evidence="1" type="ORF">GDO86_012082</name>
</gene>
<keyword evidence="2" id="KW-1185">Reference proteome</keyword>
<protein>
    <submittedName>
        <fullName evidence="1">Uncharacterized protein</fullName>
    </submittedName>
</protein>
<dbReference type="AlphaFoldDB" id="A0A8T2JEE4"/>
<evidence type="ECO:0000313" key="1">
    <source>
        <dbReference type="EMBL" id="KAG8443539.1"/>
    </source>
</evidence>
<reference evidence="1" key="1">
    <citation type="thesis" date="2020" institute="ProQuest LLC" country="789 East Eisenhower Parkway, Ann Arbor, MI, USA">
        <title>Comparative Genomics and Chromosome Evolution.</title>
        <authorList>
            <person name="Mudd A.B."/>
        </authorList>
    </citation>
    <scope>NUCLEOTIDE SEQUENCE</scope>
    <source>
        <strain evidence="1">Female2</strain>
        <tissue evidence="1">Blood</tissue>
    </source>
</reference>
<accession>A0A8T2JEE4</accession>
<dbReference type="Proteomes" id="UP000812440">
    <property type="component" value="Chromosome 6"/>
</dbReference>
<proteinExistence type="predicted"/>
<evidence type="ECO:0000313" key="2">
    <source>
        <dbReference type="Proteomes" id="UP000812440"/>
    </source>
</evidence>
<comment type="caution">
    <text evidence="1">The sequence shown here is derived from an EMBL/GenBank/DDBJ whole genome shotgun (WGS) entry which is preliminary data.</text>
</comment>
<dbReference type="EMBL" id="JAACNH010000005">
    <property type="protein sequence ID" value="KAG8443539.1"/>
    <property type="molecule type" value="Genomic_DNA"/>
</dbReference>